<keyword evidence="1" id="KW-0812">Transmembrane</keyword>
<dbReference type="AlphaFoldDB" id="A0A2P4UIK7"/>
<evidence type="ECO:0000313" key="3">
    <source>
        <dbReference type="Proteomes" id="UP000242367"/>
    </source>
</evidence>
<accession>A0A2P4UIK7</accession>
<evidence type="ECO:0000313" key="2">
    <source>
        <dbReference type="EMBL" id="POM24880.1"/>
    </source>
</evidence>
<sequence length="201" mass="21555">MEPFAVRARPTWRAAAQAVSCLILLLASAGFITGGVLRGFGLGGAVFAVLGALGIVLFGAGLAVALGRMLSRRPVLVVDDAGVRRPARWPLPAARGAVLAWSGVTAVGALRRGVDGTRKGRQDFVVFLPTEAMMDMVRTAERNRLVVLTLPDVPADRLPEGAAEALRWCVPVGPRWDATLPELVREIRRRHAVPVVDRRTK</sequence>
<keyword evidence="1" id="KW-0472">Membrane</keyword>
<protein>
    <submittedName>
        <fullName evidence="2">Uncharacterized protein</fullName>
    </submittedName>
</protein>
<gene>
    <name evidence="2" type="ORF">BTM25_35180</name>
</gene>
<keyword evidence="3" id="KW-1185">Reference proteome</keyword>
<keyword evidence="1" id="KW-1133">Transmembrane helix</keyword>
<reference evidence="2 3" key="1">
    <citation type="journal article" date="2017" name="Chemistry">
        <title>Isolation, Biosynthesis and Chemical Modifications of Rubterolones A-F: Rare Tropolone Alkaloids from Actinomadura sp. 5-2.</title>
        <authorList>
            <person name="Guo H."/>
            <person name="Benndorf R."/>
            <person name="Leichnitz D."/>
            <person name="Klassen J.L."/>
            <person name="Vollmers J."/>
            <person name="Gorls H."/>
            <person name="Steinacker M."/>
            <person name="Weigel C."/>
            <person name="Dahse H.M."/>
            <person name="Kaster A.K."/>
            <person name="de Beer Z.W."/>
            <person name="Poulsen M."/>
            <person name="Beemelmanns C."/>
        </authorList>
    </citation>
    <scope>NUCLEOTIDE SEQUENCE [LARGE SCALE GENOMIC DNA]</scope>
    <source>
        <strain evidence="2 3">5-2</strain>
    </source>
</reference>
<organism evidence="2 3">
    <name type="scientific">Actinomadura rubteroloni</name>
    <dbReference type="NCBI Taxonomy" id="1926885"/>
    <lineage>
        <taxon>Bacteria</taxon>
        <taxon>Bacillati</taxon>
        <taxon>Actinomycetota</taxon>
        <taxon>Actinomycetes</taxon>
        <taxon>Streptosporangiales</taxon>
        <taxon>Thermomonosporaceae</taxon>
        <taxon>Actinomadura</taxon>
    </lineage>
</organism>
<dbReference type="RefSeq" id="WP_103563954.1">
    <property type="nucleotide sequence ID" value="NZ_MTBP01000002.1"/>
</dbReference>
<feature type="transmembrane region" description="Helical" evidence="1">
    <location>
        <begin position="45"/>
        <end position="66"/>
    </location>
</feature>
<proteinExistence type="predicted"/>
<comment type="caution">
    <text evidence="2">The sequence shown here is derived from an EMBL/GenBank/DDBJ whole genome shotgun (WGS) entry which is preliminary data.</text>
</comment>
<dbReference type="Proteomes" id="UP000242367">
    <property type="component" value="Unassembled WGS sequence"/>
</dbReference>
<dbReference type="EMBL" id="MTBP01000002">
    <property type="protein sequence ID" value="POM24880.1"/>
    <property type="molecule type" value="Genomic_DNA"/>
</dbReference>
<evidence type="ECO:0000256" key="1">
    <source>
        <dbReference type="SAM" id="Phobius"/>
    </source>
</evidence>
<name>A0A2P4UIK7_9ACTN</name>